<dbReference type="Pfam" id="PF07453">
    <property type="entry name" value="NUMOD1"/>
    <property type="match status" value="1"/>
</dbReference>
<dbReference type="Pfam" id="PF13392">
    <property type="entry name" value="HNH_3"/>
    <property type="match status" value="2"/>
</dbReference>
<dbReference type="Pfam" id="PF22083">
    <property type="entry name" value="I-HmuI_NUMOD-like"/>
    <property type="match status" value="1"/>
</dbReference>
<dbReference type="Gene3D" id="1.10.10.10">
    <property type="entry name" value="Winged helix-like DNA-binding domain superfamily/Winged helix DNA-binding domain"/>
    <property type="match status" value="2"/>
</dbReference>
<evidence type="ECO:0000313" key="2">
    <source>
        <dbReference type="EMBL" id="CAK0880784.1"/>
    </source>
</evidence>
<keyword evidence="3" id="KW-1185">Reference proteome</keyword>
<feature type="domain" description="HNH nuclease" evidence="1">
    <location>
        <begin position="74"/>
        <end position="124"/>
    </location>
</feature>
<evidence type="ECO:0000259" key="1">
    <source>
        <dbReference type="SMART" id="SM00507"/>
    </source>
</evidence>
<dbReference type="Proteomes" id="UP001189429">
    <property type="component" value="Unassembled WGS sequence"/>
</dbReference>
<accession>A0ABN9W7K1</accession>
<dbReference type="Gene3D" id="3.90.75.20">
    <property type="match status" value="2"/>
</dbReference>
<dbReference type="InterPro" id="IPR044925">
    <property type="entry name" value="His-Me_finger_sf"/>
</dbReference>
<dbReference type="EMBL" id="CAUYUJ010018115">
    <property type="protein sequence ID" value="CAK0880784.1"/>
    <property type="molecule type" value="Genomic_DNA"/>
</dbReference>
<organism evidence="2 3">
    <name type="scientific">Prorocentrum cordatum</name>
    <dbReference type="NCBI Taxonomy" id="2364126"/>
    <lineage>
        <taxon>Eukaryota</taxon>
        <taxon>Sar</taxon>
        <taxon>Alveolata</taxon>
        <taxon>Dinophyceae</taxon>
        <taxon>Prorocentrales</taxon>
        <taxon>Prorocentraceae</taxon>
        <taxon>Prorocentrum</taxon>
    </lineage>
</organism>
<proteinExistence type="predicted"/>
<gene>
    <name evidence="2" type="ORF">PCOR1329_LOCUS63818</name>
</gene>
<dbReference type="SMART" id="SM00507">
    <property type="entry name" value="HNHc"/>
    <property type="match status" value="2"/>
</dbReference>
<protein>
    <recommendedName>
        <fullName evidence="1">HNH nuclease domain-containing protein</fullName>
    </recommendedName>
</protein>
<comment type="caution">
    <text evidence="2">The sequence shown here is derived from an EMBL/GenBank/DDBJ whole genome shotgun (WGS) entry which is preliminary data.</text>
</comment>
<feature type="domain" description="HNH nuclease" evidence="1">
    <location>
        <begin position="253"/>
        <end position="303"/>
    </location>
</feature>
<dbReference type="SUPFAM" id="SSF54060">
    <property type="entry name" value="His-Me finger endonucleases"/>
    <property type="match status" value="2"/>
</dbReference>
<name>A0ABN9W7K1_9DINO</name>
<dbReference type="InterPro" id="IPR010896">
    <property type="entry name" value="NUMOD1"/>
</dbReference>
<dbReference type="InterPro" id="IPR003615">
    <property type="entry name" value="HNH_nuc"/>
</dbReference>
<reference evidence="2" key="1">
    <citation type="submission" date="2023-10" db="EMBL/GenBank/DDBJ databases">
        <authorList>
            <person name="Chen Y."/>
            <person name="Shah S."/>
            <person name="Dougan E. K."/>
            <person name="Thang M."/>
            <person name="Chan C."/>
        </authorList>
    </citation>
    <scope>NUCLEOTIDE SEQUENCE [LARGE SCALE GENOMIC DNA]</scope>
</reference>
<dbReference type="InterPro" id="IPR003647">
    <property type="entry name" value="Intron_nuc_1_rpt"/>
</dbReference>
<sequence length="394" mass="43757">MLQCGVFGRACSLRALSSSILKVSAVPAAGPDLYAPLLRPRCLMVSSYGRVQSLSGHIGFGNLTPSGYRVSAAGGRTRLVHRLVAEAFLGPPPSPRHVHINHKDGIKSNNHVTNLEYATPSQNVIHSFLLDPNRKTGGWMQARAVLGKRVGTAAWTWYPSIAEASRQLNLHSSNVSRCCRGLGKQAGGYEFKYGLADSLDNAPGEEWKQATHPDTGEILRGWIVSSEGRVKSSRTRVGWGTRCADRYRRVSAHGQQMAVHRLVARAFIGPPPDQERREINHIDGNKQNNRVSNLQWVSRRENVLHSYETNRHRKRGPLATSKAVLAQHKITRETAQYPSMHEAARRLNVSRKSIRACCYGRASLVGMYTYRFVEQVPNVLIGEEWRLAQVDTGS</sequence>
<dbReference type="InterPro" id="IPR036388">
    <property type="entry name" value="WH-like_DNA-bd_sf"/>
</dbReference>
<dbReference type="SUPFAM" id="SSF64496">
    <property type="entry name" value="DNA-binding domain of intron-encoded endonucleases"/>
    <property type="match status" value="1"/>
</dbReference>
<evidence type="ECO:0000313" key="3">
    <source>
        <dbReference type="Proteomes" id="UP001189429"/>
    </source>
</evidence>
<dbReference type="SMART" id="SM00497">
    <property type="entry name" value="IENR1"/>
    <property type="match status" value="2"/>
</dbReference>
<dbReference type="InterPro" id="IPR054307">
    <property type="entry name" value="I-HmuI_NUMOD-like"/>
</dbReference>